<dbReference type="InterPro" id="IPR029045">
    <property type="entry name" value="ClpP/crotonase-like_dom_sf"/>
</dbReference>
<accession>A0A2S8J6A4</accession>
<organism evidence="2 3">
    <name type="scientific">Rhodococcus opacus</name>
    <name type="common">Nocardia opaca</name>
    <dbReference type="NCBI Taxonomy" id="37919"/>
    <lineage>
        <taxon>Bacteria</taxon>
        <taxon>Bacillati</taxon>
        <taxon>Actinomycetota</taxon>
        <taxon>Actinomycetes</taxon>
        <taxon>Mycobacteriales</taxon>
        <taxon>Nocardiaceae</taxon>
        <taxon>Rhodococcus</taxon>
    </lineage>
</organism>
<protein>
    <submittedName>
        <fullName evidence="2">Uncharacterized protein</fullName>
    </submittedName>
</protein>
<dbReference type="AlphaFoldDB" id="A0A2S8J6A4"/>
<evidence type="ECO:0000313" key="3">
    <source>
        <dbReference type="Proteomes" id="UP000239290"/>
    </source>
</evidence>
<dbReference type="SUPFAM" id="SSF52096">
    <property type="entry name" value="ClpP/crotonase"/>
    <property type="match status" value="1"/>
</dbReference>
<comment type="caution">
    <text evidence="2">The sequence shown here is derived from an EMBL/GenBank/DDBJ whole genome shotgun (WGS) entry which is preliminary data.</text>
</comment>
<proteinExistence type="predicted"/>
<dbReference type="EMBL" id="PUIO01000030">
    <property type="protein sequence ID" value="PQP22574.1"/>
    <property type="molecule type" value="Genomic_DNA"/>
</dbReference>
<evidence type="ECO:0000313" key="2">
    <source>
        <dbReference type="EMBL" id="PQP22574.1"/>
    </source>
</evidence>
<gene>
    <name evidence="2" type="ORF">C5613_23235</name>
</gene>
<feature type="region of interest" description="Disordered" evidence="1">
    <location>
        <begin position="48"/>
        <end position="71"/>
    </location>
</feature>
<reference evidence="3" key="1">
    <citation type="submission" date="2018-02" db="EMBL/GenBank/DDBJ databases">
        <title>Draft genome sequencing of Rhodococcus opacus KU647198.</title>
        <authorList>
            <person name="Zheng B.-X."/>
        </authorList>
    </citation>
    <scope>NUCLEOTIDE SEQUENCE [LARGE SCALE GENOMIC DNA]</scope>
    <source>
        <strain evidence="3">04-OD7</strain>
    </source>
</reference>
<evidence type="ECO:0000256" key="1">
    <source>
        <dbReference type="SAM" id="MobiDB-lite"/>
    </source>
</evidence>
<dbReference type="Proteomes" id="UP000239290">
    <property type="component" value="Unassembled WGS sequence"/>
</dbReference>
<name>A0A2S8J6A4_RHOOP</name>
<sequence length="71" mass="7367">MTTLTSGSLLVDQTDGSCRITFNRQDILNAQNPDMLESLGADERVAAGSRGADGTTRGGRISGQGALVVRS</sequence>